<dbReference type="RefSeq" id="WP_213172753.1">
    <property type="nucleotide sequence ID" value="NZ_CP070496.1"/>
</dbReference>
<dbReference type="Pfam" id="PF01758">
    <property type="entry name" value="SBF"/>
    <property type="match status" value="1"/>
</dbReference>
<dbReference type="PANTHER" id="PTHR43057:SF1">
    <property type="entry name" value="ARSENICAL-RESISTANCE PROTEIN 3"/>
    <property type="match status" value="1"/>
</dbReference>
<feature type="transmembrane region" description="Helical" evidence="10">
    <location>
        <begin position="257"/>
        <end position="279"/>
    </location>
</feature>
<feature type="transmembrane region" description="Helical" evidence="10">
    <location>
        <begin position="114"/>
        <end position="133"/>
    </location>
</feature>
<feature type="transmembrane region" description="Helical" evidence="10">
    <location>
        <begin position="291"/>
        <end position="313"/>
    </location>
</feature>
<keyword evidence="7 9" id="KW-1133">Transmembrane helix</keyword>
<comment type="subcellular location">
    <subcellularLocation>
        <location evidence="1 9">Cell membrane</location>
        <topology evidence="1 9">Multi-pass membrane protein</topology>
    </subcellularLocation>
</comment>
<feature type="transmembrane region" description="Helical" evidence="10">
    <location>
        <begin position="84"/>
        <end position="108"/>
    </location>
</feature>
<protein>
    <submittedName>
        <fullName evidence="11">ACR3 family arsenite efflux transporter</fullName>
    </submittedName>
</protein>
<evidence type="ECO:0000256" key="8">
    <source>
        <dbReference type="ARBA" id="ARBA00023136"/>
    </source>
</evidence>
<evidence type="ECO:0000256" key="10">
    <source>
        <dbReference type="SAM" id="Phobius"/>
    </source>
</evidence>
<name>A0A895XN12_9ACTN</name>
<dbReference type="GO" id="GO:0015104">
    <property type="term" value="F:antimonite transmembrane transporter activity"/>
    <property type="evidence" value="ECO:0007669"/>
    <property type="project" value="TreeGrafter"/>
</dbReference>
<dbReference type="Gene3D" id="1.20.1530.20">
    <property type="match status" value="1"/>
</dbReference>
<dbReference type="PIRSF" id="PIRSF005508">
    <property type="entry name" value="Acr3"/>
    <property type="match status" value="1"/>
</dbReference>
<feature type="transmembrane region" description="Helical" evidence="10">
    <location>
        <begin position="319"/>
        <end position="341"/>
    </location>
</feature>
<comment type="similarity">
    <text evidence="2 9">Belongs to the arsenical resistance-3 (ACR3) (TC 2.A.59) family.</text>
</comment>
<evidence type="ECO:0000313" key="11">
    <source>
        <dbReference type="EMBL" id="QSB06744.1"/>
    </source>
</evidence>
<keyword evidence="3 9" id="KW-0813">Transport</keyword>
<feature type="transmembrane region" description="Helical" evidence="10">
    <location>
        <begin position="46"/>
        <end position="64"/>
    </location>
</feature>
<evidence type="ECO:0000313" key="12">
    <source>
        <dbReference type="Proteomes" id="UP000662939"/>
    </source>
</evidence>
<evidence type="ECO:0000256" key="4">
    <source>
        <dbReference type="ARBA" id="ARBA00022475"/>
    </source>
</evidence>
<keyword evidence="8 9" id="KW-0472">Membrane</keyword>
<dbReference type="Proteomes" id="UP000662939">
    <property type="component" value="Chromosome"/>
</dbReference>
<feature type="transmembrane region" description="Helical" evidence="10">
    <location>
        <begin position="187"/>
        <end position="206"/>
    </location>
</feature>
<feature type="transmembrane region" description="Helical" evidence="10">
    <location>
        <begin position="227"/>
        <end position="245"/>
    </location>
</feature>
<keyword evidence="12" id="KW-1185">Reference proteome</keyword>
<evidence type="ECO:0000256" key="2">
    <source>
        <dbReference type="ARBA" id="ARBA00010110"/>
    </source>
</evidence>
<evidence type="ECO:0000256" key="7">
    <source>
        <dbReference type="ARBA" id="ARBA00022989"/>
    </source>
</evidence>
<evidence type="ECO:0000256" key="9">
    <source>
        <dbReference type="PIRNR" id="PIRNR005508"/>
    </source>
</evidence>
<dbReference type="KEGG" id="nav:JQS30_07610"/>
<dbReference type="GO" id="GO:0046685">
    <property type="term" value="P:response to arsenic-containing substance"/>
    <property type="evidence" value="ECO:0007669"/>
    <property type="project" value="UniProtKB-KW"/>
</dbReference>
<organism evidence="11 12">
    <name type="scientific">Natronoglycomyces albus</name>
    <dbReference type="NCBI Taxonomy" id="2811108"/>
    <lineage>
        <taxon>Bacteria</taxon>
        <taxon>Bacillati</taxon>
        <taxon>Actinomycetota</taxon>
        <taxon>Actinomycetes</taxon>
        <taxon>Glycomycetales</taxon>
        <taxon>Glycomycetaceae</taxon>
        <taxon>Natronoglycomyces</taxon>
    </lineage>
</organism>
<evidence type="ECO:0000256" key="5">
    <source>
        <dbReference type="ARBA" id="ARBA00022692"/>
    </source>
</evidence>
<reference evidence="11" key="1">
    <citation type="submission" date="2021-02" db="EMBL/GenBank/DDBJ databases">
        <title>Natronoglycomyces albus gen. nov., sp. nov, a haloalkaliphilic actinobacterium from a soda solonchak soil.</title>
        <authorList>
            <person name="Sorokin D.Y."/>
            <person name="Khijniak T.V."/>
            <person name="Zakharycheva A.P."/>
            <person name="Boueva O.V."/>
            <person name="Ariskina E.V."/>
            <person name="Hahnke R.L."/>
            <person name="Bunk B."/>
            <person name="Sproer C."/>
            <person name="Schumann P."/>
            <person name="Evtushenko L.I."/>
            <person name="Kublanov I.V."/>
        </authorList>
    </citation>
    <scope>NUCLEOTIDE SEQUENCE</scope>
    <source>
        <strain evidence="11">DSM 106290</strain>
    </source>
</reference>
<dbReference type="AlphaFoldDB" id="A0A895XN12"/>
<dbReference type="FunFam" id="1.20.1530.20:FF:000009">
    <property type="entry name" value="Arsenite transporter, ACR3 family"/>
    <property type="match status" value="1"/>
</dbReference>
<dbReference type="InterPro" id="IPR038770">
    <property type="entry name" value="Na+/solute_symporter_sf"/>
</dbReference>
<accession>A0A895XN12</accession>
<dbReference type="InterPro" id="IPR002657">
    <property type="entry name" value="BilAc:Na_symport/Acr3"/>
</dbReference>
<dbReference type="InterPro" id="IPR004706">
    <property type="entry name" value="Arsenical-R_Acr3"/>
</dbReference>
<dbReference type="NCBIfam" id="TIGR00832">
    <property type="entry name" value="acr3"/>
    <property type="match status" value="1"/>
</dbReference>
<sequence length="366" mass="39149">MSNSSPTAARLSTLDRGLPVWIGLAMILGLGIGRLMPGLGDVLESFTIGGISVPIAAGLLLMMYPVLAKVRYDRLDTVTRDRKLLIASLALNWLVGPAFMFALAWLFLPDHPEFRTGLIIIGLARCIAMVVIWNDLALGDREATAVLVALNSLFQVVAFAGLGWFYLDLLPTWLGLSATGLDVSPAAIALNVLVFLGVPLAAGYLTRRVGERRRGRDWYENRFLPRIGPFALYGLLFTVVILTALQGEAITSQPLDVARIAIPLLAYFSLMWAGSFVLGHALGLNYPRTTALAFTAAGNNFELAIAVSIATFGVSSGQALAGVVGPLIEVPVLVGLVYVSLWARRFFTDSSTATSVAVPVTSKDSS</sequence>
<dbReference type="GO" id="GO:0015297">
    <property type="term" value="F:antiporter activity"/>
    <property type="evidence" value="ECO:0007669"/>
    <property type="project" value="UniProtKB-UniRule"/>
</dbReference>
<proteinExistence type="inferred from homology"/>
<dbReference type="GO" id="GO:0005886">
    <property type="term" value="C:plasma membrane"/>
    <property type="evidence" value="ECO:0007669"/>
    <property type="project" value="UniProtKB-SubCell"/>
</dbReference>
<evidence type="ECO:0000256" key="3">
    <source>
        <dbReference type="ARBA" id="ARBA00022448"/>
    </source>
</evidence>
<keyword evidence="5 9" id="KW-0812">Transmembrane</keyword>
<keyword evidence="6" id="KW-0059">Arsenical resistance</keyword>
<gene>
    <name evidence="11" type="primary">arsB</name>
    <name evidence="11" type="ORF">JQS30_07610</name>
</gene>
<dbReference type="EMBL" id="CP070496">
    <property type="protein sequence ID" value="QSB06744.1"/>
    <property type="molecule type" value="Genomic_DNA"/>
</dbReference>
<dbReference type="GO" id="GO:0015105">
    <property type="term" value="F:arsenite transmembrane transporter activity"/>
    <property type="evidence" value="ECO:0007669"/>
    <property type="project" value="TreeGrafter"/>
</dbReference>
<evidence type="ECO:0000256" key="6">
    <source>
        <dbReference type="ARBA" id="ARBA00022849"/>
    </source>
</evidence>
<keyword evidence="4 9" id="KW-1003">Cell membrane</keyword>
<feature type="transmembrane region" description="Helical" evidence="10">
    <location>
        <begin position="20"/>
        <end position="40"/>
    </location>
</feature>
<feature type="transmembrane region" description="Helical" evidence="10">
    <location>
        <begin position="145"/>
        <end position="167"/>
    </location>
</feature>
<dbReference type="PANTHER" id="PTHR43057">
    <property type="entry name" value="ARSENITE EFFLUX TRANSPORTER"/>
    <property type="match status" value="1"/>
</dbReference>
<evidence type="ECO:0000256" key="1">
    <source>
        <dbReference type="ARBA" id="ARBA00004651"/>
    </source>
</evidence>